<dbReference type="InterPro" id="IPR023451">
    <property type="entry name" value="Thymidate_synth/dCMP_Mease_dom"/>
</dbReference>
<dbReference type="SUPFAM" id="SSF55831">
    <property type="entry name" value="Thymidylate synthase/dCMP hydroxymethylase"/>
    <property type="match status" value="2"/>
</dbReference>
<dbReference type="EMBL" id="LWLT01000023">
    <property type="status" value="NOT_ANNOTATED_CDS"/>
    <property type="molecule type" value="Genomic_DNA"/>
</dbReference>
<keyword evidence="12" id="KW-1185">Reference proteome</keyword>
<dbReference type="GO" id="GO:0005829">
    <property type="term" value="C:cytosol"/>
    <property type="evidence" value="ECO:0007669"/>
    <property type="project" value="TreeGrafter"/>
</dbReference>
<proteinExistence type="inferred from homology"/>
<accession>A0A452DJS6</accession>
<evidence type="ECO:0000313" key="11">
    <source>
        <dbReference type="Ensembl" id="ENSCHIP00000000071.1"/>
    </source>
</evidence>
<organism evidence="11 12">
    <name type="scientific">Capra hircus</name>
    <name type="common">Goat</name>
    <dbReference type="NCBI Taxonomy" id="9925"/>
    <lineage>
        <taxon>Eukaryota</taxon>
        <taxon>Metazoa</taxon>
        <taxon>Chordata</taxon>
        <taxon>Craniata</taxon>
        <taxon>Vertebrata</taxon>
        <taxon>Euteleostomi</taxon>
        <taxon>Mammalia</taxon>
        <taxon>Eutheria</taxon>
        <taxon>Laurasiatheria</taxon>
        <taxon>Artiodactyla</taxon>
        <taxon>Ruminantia</taxon>
        <taxon>Pecora</taxon>
        <taxon>Bovidae</taxon>
        <taxon>Caprinae</taxon>
        <taxon>Capra</taxon>
    </lineage>
</organism>
<feature type="domain" description="Thymidylate synthase/dCMP hydroxymethylase" evidence="10">
    <location>
        <begin position="34"/>
        <end position="271"/>
    </location>
</feature>
<comment type="pathway">
    <text evidence="1">Pyrimidine metabolism; dTTP biosynthesis.</text>
</comment>
<dbReference type="GO" id="GO:0006235">
    <property type="term" value="P:dTTP biosynthetic process"/>
    <property type="evidence" value="ECO:0007669"/>
    <property type="project" value="UniProtKB-UniPathway"/>
</dbReference>
<dbReference type="GO" id="GO:0005759">
    <property type="term" value="C:mitochondrial matrix"/>
    <property type="evidence" value="ECO:0007669"/>
    <property type="project" value="Ensembl"/>
</dbReference>
<dbReference type="UniPathway" id="UPA00575"/>
<comment type="similarity">
    <text evidence="2">Belongs to the thymidylate synthase family.</text>
</comment>
<dbReference type="STRING" id="9925.ENSCHIP00000000071"/>
<keyword evidence="6" id="KW-0808">Transferase</keyword>
<feature type="active site" evidence="8">
    <location>
        <position position="197"/>
    </location>
</feature>
<dbReference type="GeneTree" id="ENSGT00390000014786"/>
<dbReference type="OMA" id="WNEWEVG"/>
<dbReference type="GO" id="GO:0000900">
    <property type="term" value="F:mRNA regulatory element binding translation repressor activity"/>
    <property type="evidence" value="ECO:0007669"/>
    <property type="project" value="Ensembl"/>
</dbReference>
<evidence type="ECO:0000256" key="9">
    <source>
        <dbReference type="SAM" id="MobiDB-lite"/>
    </source>
</evidence>
<dbReference type="InterPro" id="IPR000398">
    <property type="entry name" value="Thymidylate_synthase"/>
</dbReference>
<gene>
    <name evidence="11" type="primary">TYMS</name>
</gene>
<evidence type="ECO:0000313" key="12">
    <source>
        <dbReference type="Proteomes" id="UP000291000"/>
    </source>
</evidence>
<evidence type="ECO:0000256" key="1">
    <source>
        <dbReference type="ARBA" id="ARBA00004992"/>
    </source>
</evidence>
<dbReference type="Ensembl" id="ENSCHIT00000000095.1">
    <property type="protein sequence ID" value="ENSCHIP00000000071.1"/>
    <property type="gene ID" value="ENSCHIG00000000075.1"/>
</dbReference>
<evidence type="ECO:0000259" key="10">
    <source>
        <dbReference type="Pfam" id="PF00303"/>
    </source>
</evidence>
<feature type="domain" description="Thymidylate synthase/dCMP hydroxymethylase" evidence="10">
    <location>
        <begin position="310"/>
        <end position="355"/>
    </location>
</feature>
<dbReference type="PROSITE" id="PS00091">
    <property type="entry name" value="THYMIDYLATE_SYNTHASE"/>
    <property type="match status" value="1"/>
</dbReference>
<dbReference type="Proteomes" id="UP000291000">
    <property type="component" value="Chromosome 24"/>
</dbReference>
<dbReference type="HAMAP" id="MF_00008">
    <property type="entry name" value="Thymidy_synth_bact"/>
    <property type="match status" value="1"/>
</dbReference>
<evidence type="ECO:0000256" key="8">
    <source>
        <dbReference type="PROSITE-ProRule" id="PRU10016"/>
    </source>
</evidence>
<dbReference type="CDD" id="cd00351">
    <property type="entry name" value="TS_Pyrimidine_HMase"/>
    <property type="match status" value="1"/>
</dbReference>
<dbReference type="AlphaFoldDB" id="A0A452DJS6"/>
<dbReference type="InterPro" id="IPR045097">
    <property type="entry name" value="Thymidate_synth/dCMP_Mease"/>
</dbReference>
<dbReference type="FunFam" id="3.30.572.10:FF:000008">
    <property type="entry name" value="thymidylate synthase isoform X2"/>
    <property type="match status" value="1"/>
</dbReference>
<evidence type="ECO:0000256" key="5">
    <source>
        <dbReference type="ARBA" id="ARBA00022603"/>
    </source>
</evidence>
<dbReference type="PRINTS" id="PR00108">
    <property type="entry name" value="THYMDSNTHASE"/>
</dbReference>
<feature type="region of interest" description="Disordered" evidence="9">
    <location>
        <begin position="1"/>
        <end position="30"/>
    </location>
</feature>
<dbReference type="NCBIfam" id="TIGR03284">
    <property type="entry name" value="thym_sym"/>
    <property type="match status" value="1"/>
</dbReference>
<evidence type="ECO:0000256" key="7">
    <source>
        <dbReference type="ARBA" id="ARBA00022727"/>
    </source>
</evidence>
<dbReference type="GO" id="GO:0004799">
    <property type="term" value="F:thymidylate synthase activity"/>
    <property type="evidence" value="ECO:0007669"/>
    <property type="project" value="UniProtKB-EC"/>
</dbReference>
<dbReference type="GO" id="GO:0005743">
    <property type="term" value="C:mitochondrial inner membrane"/>
    <property type="evidence" value="ECO:0007669"/>
    <property type="project" value="Ensembl"/>
</dbReference>
<dbReference type="GO" id="GO:0032259">
    <property type="term" value="P:methylation"/>
    <property type="evidence" value="ECO:0007669"/>
    <property type="project" value="UniProtKB-KW"/>
</dbReference>
<dbReference type="PANTHER" id="PTHR11548:SF2">
    <property type="entry name" value="THYMIDYLATE SYNTHASE"/>
    <property type="match status" value="1"/>
</dbReference>
<dbReference type="InterPro" id="IPR020940">
    <property type="entry name" value="Thymidylate_synthase_AS"/>
</dbReference>
<dbReference type="EC" id="2.1.1.45" evidence="3"/>
<sequence length="355" mass="39824">MPAAGSEPSRPLSPPAVQEQSAEPRPPPPHGELQYLGQIEHILRCGFRKDDRTGTGTLSVFGMQARYNLRDEFPLLTTKRVFWKGVLEELLWFIKGSTNAKELSSKGVKIWDANGSRDFLDGLGFSNRAEGDLGPVYGFQWRHFGAEYKDMDSDYSGQGVDQLQKVIDTIKTNPNDRRIILCAWNPKDLPLMALPPCHALCQFYVVNGELSCQLYQRSGDMGLGVPFNIASYALLTYMIAHITDLKPGDFVHTLGDAHIYLNHIEPLKTQTLSTWAGSLLLPGLWMVVDRQGPGRWASVATDAECDGCCELQREPRPFPKLKILRKVETIDDFKAEDFQIEGYNPHPTIKMEMAV</sequence>
<reference evidence="11" key="3">
    <citation type="submission" date="2025-09" db="UniProtKB">
        <authorList>
            <consortium name="Ensembl"/>
        </authorList>
    </citation>
    <scope>IDENTIFICATION</scope>
</reference>
<evidence type="ECO:0000256" key="2">
    <source>
        <dbReference type="ARBA" id="ARBA00009972"/>
    </source>
</evidence>
<dbReference type="Pfam" id="PF00303">
    <property type="entry name" value="Thymidylat_synt"/>
    <property type="match status" value="2"/>
</dbReference>
<dbReference type="GO" id="GO:0006231">
    <property type="term" value="P:dTMP biosynthetic process"/>
    <property type="evidence" value="ECO:0007669"/>
    <property type="project" value="Ensembl"/>
</dbReference>
<reference evidence="11 12" key="1">
    <citation type="submission" date="2016-04" db="EMBL/GenBank/DDBJ databases">
        <title>Polished mammalian reference genomes with single-molecule sequencing and chromosome conformation capture applied to the Capra hircus genome.</title>
        <authorList>
            <person name="Bickhart D.M."/>
            <person name="Koren S."/>
            <person name="Rosen B."/>
            <person name="Hastie A."/>
            <person name="Liachko I."/>
            <person name="Sullivan S.T."/>
            <person name="Burton J."/>
            <person name="Sayre B.L."/>
            <person name="Huson H.J."/>
            <person name="Lee J."/>
            <person name="Lam E."/>
            <person name="Kelley C.M."/>
            <person name="Hutchison J.L."/>
            <person name="Zhou Y."/>
            <person name="Sun J."/>
            <person name="Crisa A."/>
            <person name="Schwartz J.C."/>
            <person name="Hammond J.A."/>
            <person name="Schroeder S.G."/>
            <person name="Liu G.E."/>
            <person name="Dunham M."/>
            <person name="Shendure J."/>
            <person name="Sonstegard T.S."/>
            <person name="Phillippy A.M."/>
            <person name="Van Tassell C.P."/>
            <person name="Smith T.P."/>
        </authorList>
    </citation>
    <scope>NUCLEOTIDE SEQUENCE [LARGE SCALE GENOMIC DNA]</scope>
</reference>
<evidence type="ECO:0000256" key="4">
    <source>
        <dbReference type="ARBA" id="ARBA00015931"/>
    </source>
</evidence>
<name>A0A452DJS6_CAPHI</name>
<dbReference type="GO" id="GO:1990825">
    <property type="term" value="F:sequence-specific mRNA binding"/>
    <property type="evidence" value="ECO:0007669"/>
    <property type="project" value="Ensembl"/>
</dbReference>
<dbReference type="GO" id="GO:0005634">
    <property type="term" value="C:nucleus"/>
    <property type="evidence" value="ECO:0007669"/>
    <property type="project" value="Ensembl"/>
</dbReference>
<dbReference type="Bgee" id="ENSCHIG00000000075">
    <property type="expression patterns" value="Expressed in thymus and 17 other cell types or tissues"/>
</dbReference>
<keyword evidence="5" id="KW-0489">Methyltransferase</keyword>
<dbReference type="Gene3D" id="3.30.572.10">
    <property type="entry name" value="Thymidylate synthase/dCMP hydroxymethylase domain"/>
    <property type="match status" value="1"/>
</dbReference>
<reference evidence="11" key="2">
    <citation type="submission" date="2025-08" db="UniProtKB">
        <authorList>
            <consortium name="Ensembl"/>
        </authorList>
    </citation>
    <scope>IDENTIFICATION</scope>
</reference>
<dbReference type="InterPro" id="IPR036926">
    <property type="entry name" value="Thymidate_synth/dCMP_Mease_sf"/>
</dbReference>
<keyword evidence="7" id="KW-0545">Nucleotide biosynthesis</keyword>
<evidence type="ECO:0000256" key="3">
    <source>
        <dbReference type="ARBA" id="ARBA00011947"/>
    </source>
</evidence>
<dbReference type="PANTHER" id="PTHR11548">
    <property type="entry name" value="THYMIDYLATE SYNTHASE 1"/>
    <property type="match status" value="1"/>
</dbReference>
<dbReference type="GO" id="GO:0035999">
    <property type="term" value="P:tetrahydrofolate interconversion"/>
    <property type="evidence" value="ECO:0007669"/>
    <property type="project" value="Ensembl"/>
</dbReference>
<protein>
    <recommendedName>
        <fullName evidence="4">Thymidylate synthase</fullName>
        <ecNumber evidence="3">2.1.1.45</ecNumber>
    </recommendedName>
</protein>
<evidence type="ECO:0000256" key="6">
    <source>
        <dbReference type="ARBA" id="ARBA00022679"/>
    </source>
</evidence>